<proteinExistence type="predicted"/>
<evidence type="ECO:0000313" key="2">
    <source>
        <dbReference type="EMBL" id="CAK9000661.1"/>
    </source>
</evidence>
<reference evidence="2 3" key="1">
    <citation type="submission" date="2024-02" db="EMBL/GenBank/DDBJ databases">
        <authorList>
            <person name="Chen Y."/>
            <person name="Shah S."/>
            <person name="Dougan E. K."/>
            <person name="Thang M."/>
            <person name="Chan C."/>
        </authorList>
    </citation>
    <scope>NUCLEOTIDE SEQUENCE [LARGE SCALE GENOMIC DNA]</scope>
</reference>
<dbReference type="EMBL" id="CAXAMN010002669">
    <property type="protein sequence ID" value="CAK9000661.1"/>
    <property type="molecule type" value="Genomic_DNA"/>
</dbReference>
<protein>
    <submittedName>
        <fullName evidence="2">Uncharacterized protein</fullName>
    </submittedName>
</protein>
<evidence type="ECO:0000313" key="3">
    <source>
        <dbReference type="Proteomes" id="UP001642484"/>
    </source>
</evidence>
<dbReference type="Proteomes" id="UP001642484">
    <property type="component" value="Unassembled WGS sequence"/>
</dbReference>
<feature type="compositionally biased region" description="Basic residues" evidence="1">
    <location>
        <begin position="1"/>
        <end position="11"/>
    </location>
</feature>
<keyword evidence="3" id="KW-1185">Reference proteome</keyword>
<evidence type="ECO:0000256" key="1">
    <source>
        <dbReference type="SAM" id="MobiDB-lite"/>
    </source>
</evidence>
<accession>A0ABP0IDJ4</accession>
<name>A0ABP0IDJ4_9DINO</name>
<feature type="region of interest" description="Disordered" evidence="1">
    <location>
        <begin position="1"/>
        <end position="31"/>
    </location>
</feature>
<organism evidence="2 3">
    <name type="scientific">Durusdinium trenchii</name>
    <dbReference type="NCBI Taxonomy" id="1381693"/>
    <lineage>
        <taxon>Eukaryota</taxon>
        <taxon>Sar</taxon>
        <taxon>Alveolata</taxon>
        <taxon>Dinophyceae</taxon>
        <taxon>Suessiales</taxon>
        <taxon>Symbiodiniaceae</taxon>
        <taxon>Durusdinium</taxon>
    </lineage>
</organism>
<gene>
    <name evidence="2" type="ORF">CCMP2556_LOCUS6148</name>
</gene>
<sequence length="348" mass="37986">MSFARATRRPPLRPESPQARACRERPTSISPRRIRLTSPTATAALAAAPRRSSVTSLASEATTAMSHPAFSLRTCASSRALSAACASPISTSQCSSSVQSADAARGCLAKLLEKSNVAQRQLDTELSALKGISCEVDARLAQQLRRRYASLGPSPPQEEDRREEMEAALQRLQEESNRCRMVKEHMESLIKTAAQVLGGPELCDRRPASVPGFALQLQKQLTAKLQESRMRCRASAQLGLESLQKTELRQDSFAPLPRYPEGSMPMPATAQLAASTAASLALVEELNHGDLKEIPTQIPLQEAPHVRFGVLEDFHRRWPEDAVIQEEEEDELMELPRGLGSAAVVDVC</sequence>
<comment type="caution">
    <text evidence="2">The sequence shown here is derived from an EMBL/GenBank/DDBJ whole genome shotgun (WGS) entry which is preliminary data.</text>
</comment>